<dbReference type="EMBL" id="JARKIE010000941">
    <property type="protein sequence ID" value="KAJ7612422.1"/>
    <property type="molecule type" value="Genomic_DNA"/>
</dbReference>
<dbReference type="Proteomes" id="UP001221757">
    <property type="component" value="Unassembled WGS sequence"/>
</dbReference>
<reference evidence="1" key="1">
    <citation type="submission" date="2023-03" db="EMBL/GenBank/DDBJ databases">
        <title>Massive genome expansion in bonnet fungi (Mycena s.s.) driven by repeated elements and novel gene families across ecological guilds.</title>
        <authorList>
            <consortium name="Lawrence Berkeley National Laboratory"/>
            <person name="Harder C.B."/>
            <person name="Miyauchi S."/>
            <person name="Viragh M."/>
            <person name="Kuo A."/>
            <person name="Thoen E."/>
            <person name="Andreopoulos B."/>
            <person name="Lu D."/>
            <person name="Skrede I."/>
            <person name="Drula E."/>
            <person name="Henrissat B."/>
            <person name="Morin E."/>
            <person name="Kohler A."/>
            <person name="Barry K."/>
            <person name="LaButti K."/>
            <person name="Morin E."/>
            <person name="Salamov A."/>
            <person name="Lipzen A."/>
            <person name="Mereny Z."/>
            <person name="Hegedus B."/>
            <person name="Baldrian P."/>
            <person name="Stursova M."/>
            <person name="Weitz H."/>
            <person name="Taylor A."/>
            <person name="Grigoriev I.V."/>
            <person name="Nagy L.G."/>
            <person name="Martin F."/>
            <person name="Kauserud H."/>
        </authorList>
    </citation>
    <scope>NUCLEOTIDE SEQUENCE</scope>
    <source>
        <strain evidence="1">CBHHK067</strain>
    </source>
</reference>
<comment type="caution">
    <text evidence="1">The sequence shown here is derived from an EMBL/GenBank/DDBJ whole genome shotgun (WGS) entry which is preliminary data.</text>
</comment>
<evidence type="ECO:0000313" key="1">
    <source>
        <dbReference type="EMBL" id="KAJ7612422.1"/>
    </source>
</evidence>
<name>A0AAD7B7D6_MYCRO</name>
<dbReference type="AlphaFoldDB" id="A0AAD7B7D6"/>
<gene>
    <name evidence="1" type="ORF">B0H17DRAFT_1189139</name>
</gene>
<protein>
    <submittedName>
        <fullName evidence="1">Uncharacterized protein</fullName>
    </submittedName>
</protein>
<organism evidence="1 2">
    <name type="scientific">Mycena rosella</name>
    <name type="common">Pink bonnet</name>
    <name type="synonym">Agaricus rosellus</name>
    <dbReference type="NCBI Taxonomy" id="1033263"/>
    <lineage>
        <taxon>Eukaryota</taxon>
        <taxon>Fungi</taxon>
        <taxon>Dikarya</taxon>
        <taxon>Basidiomycota</taxon>
        <taxon>Agaricomycotina</taxon>
        <taxon>Agaricomycetes</taxon>
        <taxon>Agaricomycetidae</taxon>
        <taxon>Agaricales</taxon>
        <taxon>Marasmiineae</taxon>
        <taxon>Mycenaceae</taxon>
        <taxon>Mycena</taxon>
    </lineage>
</organism>
<evidence type="ECO:0000313" key="2">
    <source>
        <dbReference type="Proteomes" id="UP001221757"/>
    </source>
</evidence>
<keyword evidence="2" id="KW-1185">Reference proteome</keyword>
<sequence>MPAAGPEPYHVVTQAINSDVSVLQEVLYLPQDFFWVGLAHLQDFDLEDTVALYLQELIYVGQLACKIPPSEDPLTGCHLGCNPKDCPALLARARDFTALAKHSSTCITKQLVAGNFQVGGVLYIALERAIEHMVKVEQLSPESLLDVFQTASTSTRNLPLTWAAHRMAGLSAVCIEGRVSWLKKGHHVGTSGLVQTRRGYCNLLA</sequence>
<proteinExistence type="predicted"/>
<accession>A0AAD7B7D6</accession>